<dbReference type="Pfam" id="PF10604">
    <property type="entry name" value="Polyketide_cyc2"/>
    <property type="match status" value="1"/>
</dbReference>
<dbReference type="InterPro" id="IPR023393">
    <property type="entry name" value="START-like_dom_sf"/>
</dbReference>
<keyword evidence="2" id="KW-1185">Reference proteome</keyword>
<evidence type="ECO:0000313" key="2">
    <source>
        <dbReference type="Proteomes" id="UP000605568"/>
    </source>
</evidence>
<dbReference type="SUPFAM" id="SSF55961">
    <property type="entry name" value="Bet v1-like"/>
    <property type="match status" value="1"/>
</dbReference>
<evidence type="ECO:0000313" key="1">
    <source>
        <dbReference type="EMBL" id="GHH41980.1"/>
    </source>
</evidence>
<reference evidence="2" key="1">
    <citation type="journal article" date="2019" name="Int. J. Syst. Evol. Microbiol.">
        <title>The Global Catalogue of Microorganisms (GCM) 10K type strain sequencing project: providing services to taxonomists for standard genome sequencing and annotation.</title>
        <authorList>
            <consortium name="The Broad Institute Genomics Platform"/>
            <consortium name="The Broad Institute Genome Sequencing Center for Infectious Disease"/>
            <person name="Wu L."/>
            <person name="Ma J."/>
        </authorList>
    </citation>
    <scope>NUCLEOTIDE SEQUENCE [LARGE SCALE GENOMIC DNA]</scope>
    <source>
        <strain evidence="2">CGMCC 4.7367</strain>
    </source>
</reference>
<comment type="caution">
    <text evidence="1">The sequence shown here is derived from an EMBL/GenBank/DDBJ whole genome shotgun (WGS) entry which is preliminary data.</text>
</comment>
<dbReference type="InterPro" id="IPR019587">
    <property type="entry name" value="Polyketide_cyclase/dehydratase"/>
</dbReference>
<organism evidence="1 2">
    <name type="scientific">Lentzea cavernae</name>
    <dbReference type="NCBI Taxonomy" id="2020703"/>
    <lineage>
        <taxon>Bacteria</taxon>
        <taxon>Bacillati</taxon>
        <taxon>Actinomycetota</taxon>
        <taxon>Actinomycetes</taxon>
        <taxon>Pseudonocardiales</taxon>
        <taxon>Pseudonocardiaceae</taxon>
        <taxon>Lentzea</taxon>
    </lineage>
</organism>
<name>A0ABQ3MEB8_9PSEU</name>
<proteinExistence type="predicted"/>
<dbReference type="EMBL" id="BNAR01000005">
    <property type="protein sequence ID" value="GHH41980.1"/>
    <property type="molecule type" value="Genomic_DNA"/>
</dbReference>
<protein>
    <submittedName>
        <fullName evidence="1">Activator of HSP90 ATPase</fullName>
    </submittedName>
</protein>
<dbReference type="Gene3D" id="3.30.530.20">
    <property type="match status" value="1"/>
</dbReference>
<dbReference type="RefSeq" id="WP_191299232.1">
    <property type="nucleotide sequence ID" value="NZ_BNAR01000005.1"/>
</dbReference>
<accession>A0ABQ3MEB8</accession>
<sequence length="157" mass="17776">MDREFVSATLTFDVPAERVFEVLADPATHAAIDGTGWVQDVVDRAPLTEVGQVFRMAMYHPNHPDGNYETANEVTVVEPPRAIAWRTGYRKDDGELGFGGWFWRYDITPLSAHEAEVTLTYDWTDVGPEVREYLEFPMFGPDHLAGSLRNLARSCQR</sequence>
<dbReference type="Proteomes" id="UP000605568">
    <property type="component" value="Unassembled WGS sequence"/>
</dbReference>
<gene>
    <name evidence="1" type="ORF">GCM10017774_37470</name>
</gene>